<dbReference type="EMBL" id="DXGD01000443">
    <property type="protein sequence ID" value="HIX00835.1"/>
    <property type="molecule type" value="Genomic_DNA"/>
</dbReference>
<evidence type="ECO:0000313" key="5">
    <source>
        <dbReference type="EMBL" id="HIX00835.1"/>
    </source>
</evidence>
<dbReference type="GO" id="GO:0003700">
    <property type="term" value="F:DNA-binding transcription factor activity"/>
    <property type="evidence" value="ECO:0007669"/>
    <property type="project" value="InterPro"/>
</dbReference>
<evidence type="ECO:0000256" key="3">
    <source>
        <dbReference type="ARBA" id="ARBA00023163"/>
    </source>
</evidence>
<keyword evidence="1" id="KW-0805">Transcription regulation</keyword>
<accession>A0A9D2A9E1</accession>
<dbReference type="Gene3D" id="1.10.10.10">
    <property type="entry name" value="Winged helix-like DNA-binding domain superfamily/Winged helix DNA-binding domain"/>
    <property type="match status" value="1"/>
</dbReference>
<dbReference type="Pfam" id="PF07702">
    <property type="entry name" value="UTRA"/>
    <property type="match status" value="1"/>
</dbReference>
<dbReference type="SUPFAM" id="SSF64288">
    <property type="entry name" value="Chorismate lyase-like"/>
    <property type="match status" value="1"/>
</dbReference>
<proteinExistence type="predicted"/>
<dbReference type="GO" id="GO:0003677">
    <property type="term" value="F:DNA binding"/>
    <property type="evidence" value="ECO:0007669"/>
    <property type="project" value="UniProtKB-KW"/>
</dbReference>
<dbReference type="InterPro" id="IPR050679">
    <property type="entry name" value="Bact_HTH_transcr_reg"/>
</dbReference>
<dbReference type="Gene3D" id="3.40.1410.10">
    <property type="entry name" value="Chorismate lyase-like"/>
    <property type="match status" value="1"/>
</dbReference>
<evidence type="ECO:0000259" key="4">
    <source>
        <dbReference type="PROSITE" id="PS50949"/>
    </source>
</evidence>
<reference evidence="5" key="2">
    <citation type="submission" date="2021-04" db="EMBL/GenBank/DDBJ databases">
        <authorList>
            <person name="Gilroy R."/>
        </authorList>
    </citation>
    <scope>NUCLEOTIDE SEQUENCE</scope>
    <source>
        <strain evidence="5">ChiHejej3B27-3195</strain>
    </source>
</reference>
<dbReference type="PROSITE" id="PS50949">
    <property type="entry name" value="HTH_GNTR"/>
    <property type="match status" value="1"/>
</dbReference>
<dbReference type="CDD" id="cd07377">
    <property type="entry name" value="WHTH_GntR"/>
    <property type="match status" value="1"/>
</dbReference>
<dbReference type="PANTHER" id="PTHR44846">
    <property type="entry name" value="MANNOSYL-D-GLYCERATE TRANSPORT/METABOLISM SYSTEM REPRESSOR MNGR-RELATED"/>
    <property type="match status" value="1"/>
</dbReference>
<evidence type="ECO:0000313" key="6">
    <source>
        <dbReference type="Proteomes" id="UP000824151"/>
    </source>
</evidence>
<dbReference type="SMART" id="SM00866">
    <property type="entry name" value="UTRA"/>
    <property type="match status" value="1"/>
</dbReference>
<dbReference type="Proteomes" id="UP000824151">
    <property type="component" value="Unassembled WGS sequence"/>
</dbReference>
<dbReference type="PRINTS" id="PR00035">
    <property type="entry name" value="HTHGNTR"/>
</dbReference>
<reference evidence="5" key="1">
    <citation type="journal article" date="2021" name="PeerJ">
        <title>Extensive microbial diversity within the chicken gut microbiome revealed by metagenomics and culture.</title>
        <authorList>
            <person name="Gilroy R."/>
            <person name="Ravi A."/>
            <person name="Getino M."/>
            <person name="Pursley I."/>
            <person name="Horton D.L."/>
            <person name="Alikhan N.F."/>
            <person name="Baker D."/>
            <person name="Gharbi K."/>
            <person name="Hall N."/>
            <person name="Watson M."/>
            <person name="Adriaenssens E.M."/>
            <person name="Foster-Nyarko E."/>
            <person name="Jarju S."/>
            <person name="Secka A."/>
            <person name="Antonio M."/>
            <person name="Oren A."/>
            <person name="Chaudhuri R.R."/>
            <person name="La Ragione R."/>
            <person name="Hildebrand F."/>
            <person name="Pallen M.J."/>
        </authorList>
    </citation>
    <scope>NUCLEOTIDE SEQUENCE</scope>
    <source>
        <strain evidence="5">ChiHejej3B27-3195</strain>
    </source>
</reference>
<keyword evidence="2" id="KW-0238">DNA-binding</keyword>
<evidence type="ECO:0000256" key="1">
    <source>
        <dbReference type="ARBA" id="ARBA00023015"/>
    </source>
</evidence>
<protein>
    <submittedName>
        <fullName evidence="5">GntR family transcriptional regulator</fullName>
    </submittedName>
</protein>
<organism evidence="5 6">
    <name type="scientific">Candidatus Nesterenkonia stercoripullorum</name>
    <dbReference type="NCBI Taxonomy" id="2838701"/>
    <lineage>
        <taxon>Bacteria</taxon>
        <taxon>Bacillati</taxon>
        <taxon>Actinomycetota</taxon>
        <taxon>Actinomycetes</taxon>
        <taxon>Micrococcales</taxon>
        <taxon>Micrococcaceae</taxon>
        <taxon>Nesterenkonia</taxon>
    </lineage>
</organism>
<sequence length="255" mass="27902">MDTIGPVVAGPVAKHLQCRDALARHVRTALAPGDIIPSERVLQDAFAVSRATIRRAVEALIADGLLTRVPAKGTYVSQPRLETQLHLASFSQDMRRRGREPSTSLLGIERSIPPPEATAALNLAPGDQAWRLTRIRYADGEPVALEDGWYPVSVLPELDRQDLSGSLYRLLANRYGLSIDSAEQTLWGEIAHGTTAHRLGSTEPVPLLVFRRLSRSSGRAVEFVVSRYRGDRYEVHMSLSADGPPAESGALPERN</sequence>
<gene>
    <name evidence="5" type="ORF">H9871_11925</name>
</gene>
<dbReference type="GO" id="GO:0045892">
    <property type="term" value="P:negative regulation of DNA-templated transcription"/>
    <property type="evidence" value="ECO:0007669"/>
    <property type="project" value="TreeGrafter"/>
</dbReference>
<dbReference type="InterPro" id="IPR028978">
    <property type="entry name" value="Chorismate_lyase_/UTRA_dom_sf"/>
</dbReference>
<dbReference type="InterPro" id="IPR000524">
    <property type="entry name" value="Tscrpt_reg_HTH_GntR"/>
</dbReference>
<feature type="domain" description="HTH gntR-type" evidence="4">
    <location>
        <begin position="12"/>
        <end position="79"/>
    </location>
</feature>
<name>A0A9D2A9E1_9MICC</name>
<evidence type="ECO:0000256" key="2">
    <source>
        <dbReference type="ARBA" id="ARBA00023125"/>
    </source>
</evidence>
<dbReference type="SMART" id="SM00345">
    <property type="entry name" value="HTH_GNTR"/>
    <property type="match status" value="1"/>
</dbReference>
<dbReference type="Pfam" id="PF00392">
    <property type="entry name" value="GntR"/>
    <property type="match status" value="1"/>
</dbReference>
<dbReference type="InterPro" id="IPR011663">
    <property type="entry name" value="UTRA"/>
</dbReference>
<dbReference type="AlphaFoldDB" id="A0A9D2A9E1"/>
<dbReference type="InterPro" id="IPR036390">
    <property type="entry name" value="WH_DNA-bd_sf"/>
</dbReference>
<comment type="caution">
    <text evidence="5">The sequence shown here is derived from an EMBL/GenBank/DDBJ whole genome shotgun (WGS) entry which is preliminary data.</text>
</comment>
<dbReference type="SUPFAM" id="SSF46785">
    <property type="entry name" value="Winged helix' DNA-binding domain"/>
    <property type="match status" value="1"/>
</dbReference>
<dbReference type="PANTHER" id="PTHR44846:SF1">
    <property type="entry name" value="MANNOSYL-D-GLYCERATE TRANSPORT_METABOLISM SYSTEM REPRESSOR MNGR-RELATED"/>
    <property type="match status" value="1"/>
</dbReference>
<keyword evidence="3" id="KW-0804">Transcription</keyword>
<dbReference type="InterPro" id="IPR036388">
    <property type="entry name" value="WH-like_DNA-bd_sf"/>
</dbReference>